<evidence type="ECO:0000313" key="4">
    <source>
        <dbReference type="Proteomes" id="UP001412239"/>
    </source>
</evidence>
<keyword evidence="4" id="KW-1185">Reference proteome</keyword>
<organism evidence="3 4">
    <name type="scientific">Tuber aestivum</name>
    <name type="common">summer truffle</name>
    <dbReference type="NCBI Taxonomy" id="59557"/>
    <lineage>
        <taxon>Eukaryota</taxon>
        <taxon>Fungi</taxon>
        <taxon>Dikarya</taxon>
        <taxon>Ascomycota</taxon>
        <taxon>Pezizomycotina</taxon>
        <taxon>Pezizomycetes</taxon>
        <taxon>Pezizales</taxon>
        <taxon>Tuberaceae</taxon>
        <taxon>Tuber</taxon>
    </lineage>
</organism>
<dbReference type="PROSITE" id="PS51471">
    <property type="entry name" value="FE2OG_OXY"/>
    <property type="match status" value="1"/>
</dbReference>
<reference evidence="3" key="1">
    <citation type="submission" date="2015-10" db="EMBL/GenBank/DDBJ databases">
        <authorList>
            <person name="Regsiter A."/>
            <person name="william w."/>
        </authorList>
    </citation>
    <scope>NUCLEOTIDE SEQUENCE</scope>
    <source>
        <strain evidence="3">Montdore</strain>
    </source>
</reference>
<feature type="compositionally biased region" description="Low complexity" evidence="1">
    <location>
        <begin position="121"/>
        <end position="134"/>
    </location>
</feature>
<dbReference type="Proteomes" id="UP001412239">
    <property type="component" value="Unassembled WGS sequence"/>
</dbReference>
<dbReference type="Gene3D" id="2.60.120.590">
    <property type="entry name" value="Alpha-ketoglutarate-dependent dioxygenase AlkB-like"/>
    <property type="match status" value="1"/>
</dbReference>
<accession>A0A292Q7R9</accession>
<dbReference type="EMBL" id="LN890953">
    <property type="protein sequence ID" value="CUS14988.1"/>
    <property type="molecule type" value="Genomic_DNA"/>
</dbReference>
<protein>
    <recommendedName>
        <fullName evidence="2">Fe2OG dioxygenase domain-containing protein</fullName>
    </recommendedName>
</protein>
<sequence>MPPVRKKLRKSLDSSFFEPKPLRGRGDSSANSETSQLDAGGSSSAEYVPEEGDEQLDTDTKIAILASLHPSISTAALMDILLSTNGSIKTTSQLLAAGQTTSQARRPPSTTNQSSLESFISTQSTSTTASAPASAPKPPPKGQTLHLYTPASIALHTPCVLHTTFLPPPLATTLLQELLQESTTFPPPGKFNLFSRTVRSPHRSVMYTTTPATTPYYYQGITLPPPRAFTPSMSTAAGLVEKYFRTLEPRGRITAALVNCYAGPQQGVGFHTDALTYIGPRAVICTLSLGVTREFRIQKQPPSSHSSGTYAIHLPHNSLLVMTAGMQENWKHSIPLVQRVDQHEVSGDIRIAITYRWYRDDYGPEVTPACGCGGRMVLRPVWGGEKYFWSCDGEYRGVGQGCGYFKWAAFGEGGRPVFEDEKSKAVGRSSGEKASS</sequence>
<dbReference type="InterPro" id="IPR032854">
    <property type="entry name" value="ALKBH3"/>
</dbReference>
<feature type="region of interest" description="Disordered" evidence="1">
    <location>
        <begin position="1"/>
        <end position="55"/>
    </location>
</feature>
<dbReference type="GO" id="GO:0006307">
    <property type="term" value="P:DNA alkylation repair"/>
    <property type="evidence" value="ECO:0007669"/>
    <property type="project" value="InterPro"/>
</dbReference>
<proteinExistence type="predicted"/>
<dbReference type="GO" id="GO:0051213">
    <property type="term" value="F:dioxygenase activity"/>
    <property type="evidence" value="ECO:0007669"/>
    <property type="project" value="InterPro"/>
</dbReference>
<feature type="compositionally biased region" description="Polar residues" evidence="1">
    <location>
        <begin position="98"/>
        <end position="120"/>
    </location>
</feature>
<evidence type="ECO:0000259" key="2">
    <source>
        <dbReference type="PROSITE" id="PS51471"/>
    </source>
</evidence>
<dbReference type="SUPFAM" id="SSF51197">
    <property type="entry name" value="Clavaminate synthase-like"/>
    <property type="match status" value="1"/>
</dbReference>
<dbReference type="InterPro" id="IPR005123">
    <property type="entry name" value="Oxoglu/Fe-dep_dioxygenase_dom"/>
</dbReference>
<dbReference type="PANTHER" id="PTHR31212:SF4">
    <property type="entry name" value="ALPHA-KETOGLUTARATE-DEPENDENT DIOXYGENASE ALKB HOMOLOG 3"/>
    <property type="match status" value="1"/>
</dbReference>
<gene>
    <name evidence="3" type="ORF">GSTUAT00000882001</name>
</gene>
<feature type="region of interest" description="Disordered" evidence="1">
    <location>
        <begin position="98"/>
        <end position="144"/>
    </location>
</feature>
<feature type="compositionally biased region" description="Polar residues" evidence="1">
    <location>
        <begin position="28"/>
        <end position="45"/>
    </location>
</feature>
<dbReference type="InterPro" id="IPR027450">
    <property type="entry name" value="AlkB-like"/>
</dbReference>
<evidence type="ECO:0000256" key="1">
    <source>
        <dbReference type="SAM" id="MobiDB-lite"/>
    </source>
</evidence>
<dbReference type="Pfam" id="PF13532">
    <property type="entry name" value="2OG-FeII_Oxy_2"/>
    <property type="match status" value="1"/>
</dbReference>
<name>A0A292Q7R9_9PEZI</name>
<dbReference type="PANTHER" id="PTHR31212">
    <property type="entry name" value="ALPHA-KETOGLUTARATE-DEPENDENT DIOXYGENASE ALKB HOMOLOG 3"/>
    <property type="match status" value="1"/>
</dbReference>
<dbReference type="AlphaFoldDB" id="A0A292Q7R9"/>
<feature type="domain" description="Fe2OG dioxygenase" evidence="2">
    <location>
        <begin position="252"/>
        <end position="359"/>
    </location>
</feature>
<dbReference type="InterPro" id="IPR037151">
    <property type="entry name" value="AlkB-like_sf"/>
</dbReference>
<evidence type="ECO:0000313" key="3">
    <source>
        <dbReference type="EMBL" id="CUS14988.1"/>
    </source>
</evidence>